<keyword evidence="5 14" id="KW-0547">Nucleotide-binding</keyword>
<evidence type="ECO:0000256" key="4">
    <source>
        <dbReference type="ARBA" id="ARBA00022705"/>
    </source>
</evidence>
<dbReference type="RefSeq" id="WP_310798146.1">
    <property type="nucleotide sequence ID" value="NZ_CP123872.1"/>
</dbReference>
<dbReference type="GO" id="GO:1990077">
    <property type="term" value="C:primosome complex"/>
    <property type="evidence" value="ECO:0007669"/>
    <property type="project" value="UniProtKB-UniRule"/>
</dbReference>
<keyword evidence="7 14" id="KW-0347">Helicase</keyword>
<protein>
    <recommendedName>
        <fullName evidence="13 14">Replicative DNA helicase</fullName>
        <ecNumber evidence="13 14">5.6.2.3</ecNumber>
    </recommendedName>
</protein>
<dbReference type="PROSITE" id="PS51199">
    <property type="entry name" value="SF4_HELICASE"/>
    <property type="match status" value="1"/>
</dbReference>
<proteinExistence type="inferred from homology"/>
<evidence type="ECO:0000256" key="11">
    <source>
        <dbReference type="ARBA" id="ARBA00044932"/>
    </source>
</evidence>
<dbReference type="InterPro" id="IPR007692">
    <property type="entry name" value="DNA_helicase_DnaB"/>
</dbReference>
<dbReference type="GO" id="GO:0005829">
    <property type="term" value="C:cytosol"/>
    <property type="evidence" value="ECO:0007669"/>
    <property type="project" value="TreeGrafter"/>
</dbReference>
<evidence type="ECO:0000256" key="14">
    <source>
        <dbReference type="RuleBase" id="RU362085"/>
    </source>
</evidence>
<dbReference type="NCBIfam" id="TIGR00665">
    <property type="entry name" value="DnaB"/>
    <property type="match status" value="1"/>
</dbReference>
<dbReference type="GO" id="GO:0005524">
    <property type="term" value="F:ATP binding"/>
    <property type="evidence" value="ECO:0007669"/>
    <property type="project" value="UniProtKB-UniRule"/>
</dbReference>
<dbReference type="Pfam" id="PF00772">
    <property type="entry name" value="DnaB"/>
    <property type="match status" value="1"/>
</dbReference>
<keyword evidence="4 14" id="KW-0235">DNA replication</keyword>
<comment type="function">
    <text evidence="11 14">The main replicative DNA helicase, it participates in initiation and elongation during chromosome replication. Travels ahead of the DNA replisome, separating dsDNA into templates for DNA synthesis. A processive ATP-dependent 5'-3' DNA helicase it has DNA-dependent ATPase activity.</text>
</comment>
<gene>
    <name evidence="16" type="ORF">QGN29_12200</name>
</gene>
<dbReference type="InterPro" id="IPR027417">
    <property type="entry name" value="P-loop_NTPase"/>
</dbReference>
<dbReference type="EC" id="5.6.2.3" evidence="13 14"/>
<organism evidence="16 17">
    <name type="scientific">Temperatibacter marinus</name>
    <dbReference type="NCBI Taxonomy" id="1456591"/>
    <lineage>
        <taxon>Bacteria</taxon>
        <taxon>Pseudomonadati</taxon>
        <taxon>Pseudomonadota</taxon>
        <taxon>Alphaproteobacteria</taxon>
        <taxon>Kordiimonadales</taxon>
        <taxon>Temperatibacteraceae</taxon>
        <taxon>Temperatibacter</taxon>
    </lineage>
</organism>
<keyword evidence="6 14" id="KW-0378">Hydrolase</keyword>
<evidence type="ECO:0000256" key="8">
    <source>
        <dbReference type="ARBA" id="ARBA00022840"/>
    </source>
</evidence>
<comment type="similarity">
    <text evidence="1 14">Belongs to the helicase family. DnaB subfamily.</text>
</comment>
<dbReference type="AlphaFoldDB" id="A0AA52ECS0"/>
<dbReference type="PANTHER" id="PTHR30153:SF2">
    <property type="entry name" value="REPLICATIVE DNA HELICASE"/>
    <property type="match status" value="1"/>
</dbReference>
<evidence type="ECO:0000256" key="5">
    <source>
        <dbReference type="ARBA" id="ARBA00022741"/>
    </source>
</evidence>
<dbReference type="Gene3D" id="3.40.50.300">
    <property type="entry name" value="P-loop containing nucleotide triphosphate hydrolases"/>
    <property type="match status" value="1"/>
</dbReference>
<dbReference type="PANTHER" id="PTHR30153">
    <property type="entry name" value="REPLICATIVE DNA HELICASE DNAB"/>
    <property type="match status" value="1"/>
</dbReference>
<evidence type="ECO:0000256" key="2">
    <source>
        <dbReference type="ARBA" id="ARBA00011643"/>
    </source>
</evidence>
<keyword evidence="9 14" id="KW-0238">DNA-binding</keyword>
<dbReference type="Proteomes" id="UP001268683">
    <property type="component" value="Chromosome"/>
</dbReference>
<comment type="catalytic activity">
    <reaction evidence="12 14">
        <text>ATP + H2O = ADP + phosphate + H(+)</text>
        <dbReference type="Rhea" id="RHEA:13065"/>
        <dbReference type="ChEBI" id="CHEBI:15377"/>
        <dbReference type="ChEBI" id="CHEBI:15378"/>
        <dbReference type="ChEBI" id="CHEBI:30616"/>
        <dbReference type="ChEBI" id="CHEBI:43474"/>
        <dbReference type="ChEBI" id="CHEBI:456216"/>
        <dbReference type="EC" id="5.6.2.3"/>
    </reaction>
</comment>
<keyword evidence="3 14" id="KW-0639">Primosome</keyword>
<comment type="subunit">
    <text evidence="2">Homohexamer.</text>
</comment>
<dbReference type="InterPro" id="IPR007694">
    <property type="entry name" value="DNA_helicase_DnaB-like_C"/>
</dbReference>
<evidence type="ECO:0000256" key="12">
    <source>
        <dbReference type="ARBA" id="ARBA00048954"/>
    </source>
</evidence>
<evidence type="ECO:0000256" key="9">
    <source>
        <dbReference type="ARBA" id="ARBA00023125"/>
    </source>
</evidence>
<dbReference type="Pfam" id="PF03796">
    <property type="entry name" value="DnaB_C"/>
    <property type="match status" value="1"/>
</dbReference>
<reference evidence="16" key="1">
    <citation type="submission" date="2023-04" db="EMBL/GenBank/DDBJ databases">
        <title>Complete genome sequence of Temperatibacter marinus.</title>
        <authorList>
            <person name="Rong J.-C."/>
            <person name="Yi M.-L."/>
            <person name="Zhao Q."/>
        </authorList>
    </citation>
    <scope>NUCLEOTIDE SEQUENCE</scope>
    <source>
        <strain evidence="16">NBRC 110045</strain>
    </source>
</reference>
<dbReference type="Gene3D" id="1.10.860.10">
    <property type="entry name" value="DNAb Helicase, Chain A"/>
    <property type="match status" value="1"/>
</dbReference>
<name>A0AA52ECS0_9PROT</name>
<evidence type="ECO:0000256" key="1">
    <source>
        <dbReference type="ARBA" id="ARBA00008428"/>
    </source>
</evidence>
<dbReference type="NCBIfam" id="NF006606">
    <property type="entry name" value="PRK09165.1"/>
    <property type="match status" value="1"/>
</dbReference>
<dbReference type="GO" id="GO:0016787">
    <property type="term" value="F:hydrolase activity"/>
    <property type="evidence" value="ECO:0007669"/>
    <property type="project" value="UniProtKB-KW"/>
</dbReference>
<dbReference type="InterPro" id="IPR007693">
    <property type="entry name" value="DNA_helicase_DnaB-like_N"/>
</dbReference>
<evidence type="ECO:0000313" key="17">
    <source>
        <dbReference type="Proteomes" id="UP001268683"/>
    </source>
</evidence>
<dbReference type="CDD" id="cd00984">
    <property type="entry name" value="DnaB_C"/>
    <property type="match status" value="1"/>
</dbReference>
<dbReference type="GO" id="GO:0003677">
    <property type="term" value="F:DNA binding"/>
    <property type="evidence" value="ECO:0007669"/>
    <property type="project" value="UniProtKB-UniRule"/>
</dbReference>
<evidence type="ECO:0000256" key="10">
    <source>
        <dbReference type="ARBA" id="ARBA00023235"/>
    </source>
</evidence>
<dbReference type="InterPro" id="IPR036185">
    <property type="entry name" value="DNA_heli_DnaB-like_N_sf"/>
</dbReference>
<dbReference type="FunFam" id="1.10.860.10:FF:000001">
    <property type="entry name" value="Replicative DNA helicase"/>
    <property type="match status" value="1"/>
</dbReference>
<evidence type="ECO:0000313" key="16">
    <source>
        <dbReference type="EMBL" id="WND02310.1"/>
    </source>
</evidence>
<evidence type="ECO:0000259" key="15">
    <source>
        <dbReference type="PROSITE" id="PS51199"/>
    </source>
</evidence>
<dbReference type="GO" id="GO:0006269">
    <property type="term" value="P:DNA replication, synthesis of primer"/>
    <property type="evidence" value="ECO:0007669"/>
    <property type="project" value="UniProtKB-UniRule"/>
</dbReference>
<evidence type="ECO:0000256" key="6">
    <source>
        <dbReference type="ARBA" id="ARBA00022801"/>
    </source>
</evidence>
<dbReference type="InterPro" id="IPR016136">
    <property type="entry name" value="DNA_helicase_N/primase_C"/>
</dbReference>
<keyword evidence="17" id="KW-1185">Reference proteome</keyword>
<keyword evidence="8 14" id="KW-0067">ATP-binding</keyword>
<feature type="domain" description="SF4 helicase" evidence="15">
    <location>
        <begin position="207"/>
        <end position="517"/>
    </location>
</feature>
<keyword evidence="10" id="KW-0413">Isomerase</keyword>
<evidence type="ECO:0000256" key="7">
    <source>
        <dbReference type="ARBA" id="ARBA00022806"/>
    </source>
</evidence>
<sequence length="524" mass="57908">METQITTGQATVDDIKIENDAIADGNISQPAYRQQPHNLEAEQALLGAILVNNEAAQKVQDFLTPDHFYEPVHGRIFDSVLKLMDKNQIADPVKLKPYFDHDEALADVGGASYLVRLAASAATIINAEDYGRTIYDLAIRRHLINIGEEMVLDAYDAPIDEEASEQISSAEKRLFDLAEMGQAESGVVSFSKALRMAVDNVETAFKDPDSLSGVDTGLKSLNEKIGGMHGSDLVILAGRPAMGKTSLATNIGFNAAKKHADDIAAGVNPEDSKGAVVCFFSLEMSSDQLAARILSDRANLHYEKKHSDDYIQSHKMRQGKLTQDQFIAISRAAIELEEVPLFIDDTPGLSIAALRTRCRRLKRQHGLGMIIVDYLQLLRGSAKAGGSENRVQEISEITRGLKGLAKELHVPVIALSQLSRQVESRENKRPMLSDLRESGSIEQDADMVMFVYREEYYKEKDQPSEGSPEHDTWRAEMESLYGKAEIVIGKQRHGPVGNIQVAFDKSVTRFSDLAPEDHLPEMME</sequence>
<accession>A0AA52ECS0</accession>
<evidence type="ECO:0000256" key="3">
    <source>
        <dbReference type="ARBA" id="ARBA00022515"/>
    </source>
</evidence>
<dbReference type="GO" id="GO:0043139">
    <property type="term" value="F:5'-3' DNA helicase activity"/>
    <property type="evidence" value="ECO:0007669"/>
    <property type="project" value="UniProtKB-EC"/>
</dbReference>
<dbReference type="SUPFAM" id="SSF52540">
    <property type="entry name" value="P-loop containing nucleoside triphosphate hydrolases"/>
    <property type="match status" value="1"/>
</dbReference>
<dbReference type="SUPFAM" id="SSF48024">
    <property type="entry name" value="N-terminal domain of DnaB helicase"/>
    <property type="match status" value="1"/>
</dbReference>
<dbReference type="KEGG" id="tmk:QGN29_12200"/>
<evidence type="ECO:0000256" key="13">
    <source>
        <dbReference type="NCBIfam" id="TIGR00665"/>
    </source>
</evidence>
<dbReference type="EMBL" id="CP123872">
    <property type="protein sequence ID" value="WND02310.1"/>
    <property type="molecule type" value="Genomic_DNA"/>
</dbReference>